<dbReference type="OrthoDB" id="185373at2759"/>
<dbReference type="Pfam" id="PF13041">
    <property type="entry name" value="PPR_2"/>
    <property type="match status" value="1"/>
</dbReference>
<evidence type="ECO:0008006" key="5">
    <source>
        <dbReference type="Google" id="ProtNLM"/>
    </source>
</evidence>
<evidence type="ECO:0000256" key="2">
    <source>
        <dbReference type="PROSITE-ProRule" id="PRU00708"/>
    </source>
</evidence>
<comment type="caution">
    <text evidence="3">The sequence shown here is derived from an EMBL/GenBank/DDBJ whole genome shotgun (WGS) entry which is preliminary data.</text>
</comment>
<dbReference type="EMBL" id="CAJNDS010000242">
    <property type="protein sequence ID" value="CAE7033000.1"/>
    <property type="molecule type" value="Genomic_DNA"/>
</dbReference>
<dbReference type="PANTHER" id="PTHR47447:SF17">
    <property type="entry name" value="OS12G0638900 PROTEIN"/>
    <property type="match status" value="1"/>
</dbReference>
<protein>
    <recommendedName>
        <fullName evidence="5">Pentatricopeptide repeat-containing protein</fullName>
    </recommendedName>
</protein>
<accession>A0A812IGS7</accession>
<organism evidence="3 4">
    <name type="scientific">Symbiodinium natans</name>
    <dbReference type="NCBI Taxonomy" id="878477"/>
    <lineage>
        <taxon>Eukaryota</taxon>
        <taxon>Sar</taxon>
        <taxon>Alveolata</taxon>
        <taxon>Dinophyceae</taxon>
        <taxon>Suessiales</taxon>
        <taxon>Symbiodiniaceae</taxon>
        <taxon>Symbiodinium</taxon>
    </lineage>
</organism>
<proteinExistence type="predicted"/>
<sequence length="313" mass="34890">MERRQASFKLGSTSGWRWKCCLGISLALASLPRGGLAFAMEALVRAIRDRKSSPEQVSAAAAKLRDEHLLEEPGDYRYVLNALTKRTAWQDALGIWDEMRWIGSELEELDFLYAMGAFARGKHWQEAVEIFSEMLGNRPPHLSLGRHRESLQADVRGYTAAIKSCKGAGAWQVAVQILQDMEDVAVTPDVMTYNTVMSACEKGRDYDAAERVMSEMCRWAVPPDRVTYGTLISACGWGQQWQRAIAYLRILAHEGGNACLFKNHTSSSGGSLFQFLLLLSTGRLRLDSGRAQQSYFDHDVYACTAAASEHLVN</sequence>
<gene>
    <name evidence="3" type="ORF">SNAT2548_LOCUS3965</name>
</gene>
<keyword evidence="1" id="KW-0677">Repeat</keyword>
<name>A0A812IGS7_9DINO</name>
<feature type="repeat" description="PPR" evidence="2">
    <location>
        <begin position="189"/>
        <end position="223"/>
    </location>
</feature>
<reference evidence="3" key="1">
    <citation type="submission" date="2021-02" db="EMBL/GenBank/DDBJ databases">
        <authorList>
            <person name="Dougan E. K."/>
            <person name="Rhodes N."/>
            <person name="Thang M."/>
            <person name="Chan C."/>
        </authorList>
    </citation>
    <scope>NUCLEOTIDE SEQUENCE</scope>
</reference>
<evidence type="ECO:0000313" key="4">
    <source>
        <dbReference type="Proteomes" id="UP000604046"/>
    </source>
</evidence>
<dbReference type="PROSITE" id="PS51375">
    <property type="entry name" value="PPR"/>
    <property type="match status" value="1"/>
</dbReference>
<dbReference type="InterPro" id="IPR002885">
    <property type="entry name" value="PPR_rpt"/>
</dbReference>
<dbReference type="Proteomes" id="UP000604046">
    <property type="component" value="Unassembled WGS sequence"/>
</dbReference>
<evidence type="ECO:0000256" key="1">
    <source>
        <dbReference type="ARBA" id="ARBA00022737"/>
    </source>
</evidence>
<keyword evidence="4" id="KW-1185">Reference proteome</keyword>
<dbReference type="AlphaFoldDB" id="A0A812IGS7"/>
<dbReference type="NCBIfam" id="TIGR00756">
    <property type="entry name" value="PPR"/>
    <property type="match status" value="1"/>
</dbReference>
<evidence type="ECO:0000313" key="3">
    <source>
        <dbReference type="EMBL" id="CAE7033000.1"/>
    </source>
</evidence>
<dbReference type="InterPro" id="IPR011990">
    <property type="entry name" value="TPR-like_helical_dom_sf"/>
</dbReference>
<dbReference type="PANTHER" id="PTHR47447">
    <property type="entry name" value="OS03G0856100 PROTEIN"/>
    <property type="match status" value="1"/>
</dbReference>
<dbReference type="Gene3D" id="1.25.40.10">
    <property type="entry name" value="Tetratricopeptide repeat domain"/>
    <property type="match status" value="1"/>
</dbReference>
<dbReference type="Pfam" id="PF01535">
    <property type="entry name" value="PPR"/>
    <property type="match status" value="1"/>
</dbReference>